<feature type="compositionally biased region" description="Polar residues" evidence="1">
    <location>
        <begin position="503"/>
        <end position="516"/>
    </location>
</feature>
<sequence length="516" mass="58897">MSRFIKRRHPEYAENVGHWDFLEATYRGGRAWFEDHIFHYIKEGDAEFKDRLARAYRFNHTREIVDLLNKYIFRSPIARNTKDADRVVQAFWKNATLSGLNVDQYMKLLANRSSVFGRVWVFVDNNRRDGALTISEDAKTRFYSYFVKPQDAMDMGFTETGDLNWILVREYHRNDEDPLRADGKVEERFRLWTRDSWHLFKVNKQKRGSGQAVLLDEAMHNLGQVPCFALDHMLGERKYVSDAMIADTAYLDRAVANYLSNLDAIIQDQTFSQLAMPAQNLMPGEDDYVKLLEMGTKRIFLFNGEGGGVPMYISPDVKQAEIIVGVINKIISEIYHSVGMAGERTKQDNAVGIDNSSGVAKAYDFERLNSLLVSKAESLDRAENQLVHLILLWAGKSRADDEADLVRYPRDFDTRGLYDEFDIAERLARVEAPDVVRREQMKDVVDKLFPALSKDLVAEIERELKDWPPTAEGMIETMQAGAGAAARGAGQDQLPRNAEEQNRQGQVTRNTADAGS</sequence>
<name>A0A5M6I836_9PROT</name>
<feature type="compositionally biased region" description="Low complexity" evidence="1">
    <location>
        <begin position="481"/>
        <end position="490"/>
    </location>
</feature>
<dbReference type="Proteomes" id="UP000324065">
    <property type="component" value="Unassembled WGS sequence"/>
</dbReference>
<evidence type="ECO:0000256" key="1">
    <source>
        <dbReference type="SAM" id="MobiDB-lite"/>
    </source>
</evidence>
<dbReference type="AlphaFoldDB" id="A0A5M6I836"/>
<comment type="caution">
    <text evidence="2">The sequence shown here is derived from an EMBL/GenBank/DDBJ whole genome shotgun (WGS) entry which is preliminary data.</text>
</comment>
<keyword evidence="3" id="KW-1185">Reference proteome</keyword>
<accession>A0A5M6I836</accession>
<protein>
    <submittedName>
        <fullName evidence="2">Phage portal protein</fullName>
    </submittedName>
</protein>
<dbReference type="OrthoDB" id="9156658at2"/>
<feature type="region of interest" description="Disordered" evidence="1">
    <location>
        <begin position="481"/>
        <end position="516"/>
    </location>
</feature>
<dbReference type="InterPro" id="IPR021145">
    <property type="entry name" value="Portal_protein_SPP1_Gp6-like"/>
</dbReference>
<evidence type="ECO:0000313" key="2">
    <source>
        <dbReference type="EMBL" id="KAA5604444.1"/>
    </source>
</evidence>
<proteinExistence type="predicted"/>
<reference evidence="2 3" key="1">
    <citation type="submission" date="2019-09" db="EMBL/GenBank/DDBJ databases">
        <title>Genome sequence of Roseospira marina, one of the more divergent members of the non-sulfur purple photosynthetic bacterial family, the Rhodospirillaceae.</title>
        <authorList>
            <person name="Meyer T."/>
            <person name="Kyndt J."/>
        </authorList>
    </citation>
    <scope>NUCLEOTIDE SEQUENCE [LARGE SCALE GENOMIC DNA]</scope>
    <source>
        <strain evidence="2 3">DSM 15113</strain>
    </source>
</reference>
<evidence type="ECO:0000313" key="3">
    <source>
        <dbReference type="Proteomes" id="UP000324065"/>
    </source>
</evidence>
<dbReference type="EMBL" id="VWPJ01000018">
    <property type="protein sequence ID" value="KAA5604444.1"/>
    <property type="molecule type" value="Genomic_DNA"/>
</dbReference>
<gene>
    <name evidence="2" type="ORF">F1188_16325</name>
</gene>
<organism evidence="2 3">
    <name type="scientific">Roseospira marina</name>
    <dbReference type="NCBI Taxonomy" id="140057"/>
    <lineage>
        <taxon>Bacteria</taxon>
        <taxon>Pseudomonadati</taxon>
        <taxon>Pseudomonadota</taxon>
        <taxon>Alphaproteobacteria</taxon>
        <taxon>Rhodospirillales</taxon>
        <taxon>Rhodospirillaceae</taxon>
        <taxon>Roseospira</taxon>
    </lineage>
</organism>
<dbReference type="Pfam" id="PF05133">
    <property type="entry name" value="SPP1_portal"/>
    <property type="match status" value="1"/>
</dbReference>